<evidence type="ECO:0000313" key="1">
    <source>
        <dbReference type="EMBL" id="SKB39867.1"/>
    </source>
</evidence>
<dbReference type="InterPro" id="IPR009412">
    <property type="entry name" value="DUF1062"/>
</dbReference>
<accession>A0A1T5AYK0</accession>
<reference evidence="2" key="1">
    <citation type="submission" date="2017-02" db="EMBL/GenBank/DDBJ databases">
        <authorList>
            <person name="Varghese N."/>
            <person name="Submissions S."/>
        </authorList>
    </citation>
    <scope>NUCLEOTIDE SEQUENCE [LARGE SCALE GENOMIC DNA]</scope>
    <source>
        <strain evidence="2">ATCC 35199</strain>
    </source>
</reference>
<keyword evidence="2" id="KW-1185">Reference proteome</keyword>
<protein>
    <recommendedName>
        <fullName evidence="3">DUF1062 domain-containing protein</fullName>
    </recommendedName>
</protein>
<name>A0A1T5AYK0_9FIRM</name>
<evidence type="ECO:0000313" key="2">
    <source>
        <dbReference type="Proteomes" id="UP000243406"/>
    </source>
</evidence>
<evidence type="ECO:0008006" key="3">
    <source>
        <dbReference type="Google" id="ProtNLM"/>
    </source>
</evidence>
<sequence length="194" mass="22711">MSYLRQLNYKIIPNESFAIIHNCSGCSSKSRYINTNRFRVNANGNKLDVWLIYQCEKCKHTYNISIYERQKVSKISQTEYQLFIENDMDLAMDFGRSMQFFTRNKLEIESDSISYSFFDEREEELKADIEIMDHSSITLSNPYGLKLRPEKLASDLLKCSRSQIKKMLENQNLIINQSNKSIQIQINKSESLSG</sequence>
<dbReference type="RefSeq" id="WP_079589166.1">
    <property type="nucleotide sequence ID" value="NZ_FUYN01000002.1"/>
</dbReference>
<organism evidence="1 2">
    <name type="scientific">Acetoanaerobium noterae</name>
    <dbReference type="NCBI Taxonomy" id="745369"/>
    <lineage>
        <taxon>Bacteria</taxon>
        <taxon>Bacillati</taxon>
        <taxon>Bacillota</taxon>
        <taxon>Clostridia</taxon>
        <taxon>Peptostreptococcales</taxon>
        <taxon>Filifactoraceae</taxon>
        <taxon>Acetoanaerobium</taxon>
    </lineage>
</organism>
<dbReference type="Pfam" id="PF06353">
    <property type="entry name" value="DUF1062"/>
    <property type="match status" value="1"/>
</dbReference>
<dbReference type="Proteomes" id="UP000243406">
    <property type="component" value="Unassembled WGS sequence"/>
</dbReference>
<dbReference type="AlphaFoldDB" id="A0A1T5AYK0"/>
<proteinExistence type="predicted"/>
<dbReference type="EMBL" id="FUYN01000002">
    <property type="protein sequence ID" value="SKB39867.1"/>
    <property type="molecule type" value="Genomic_DNA"/>
</dbReference>
<dbReference type="OrthoDB" id="9810886at2"/>
<gene>
    <name evidence="1" type="ORF">SAMN02745120_1268</name>
</gene>